<feature type="transmembrane region" description="Helical" evidence="5">
    <location>
        <begin position="61"/>
        <end position="82"/>
    </location>
</feature>
<feature type="transmembrane region" description="Helical" evidence="5">
    <location>
        <begin position="94"/>
        <end position="113"/>
    </location>
</feature>
<dbReference type="RefSeq" id="WP_233375214.1">
    <property type="nucleotide sequence ID" value="NZ_JAJTWU010000013.1"/>
</dbReference>
<proteinExistence type="predicted"/>
<protein>
    <submittedName>
        <fullName evidence="7">O-antigen ligase family protein</fullName>
    </submittedName>
</protein>
<dbReference type="GO" id="GO:0016874">
    <property type="term" value="F:ligase activity"/>
    <property type="evidence" value="ECO:0007669"/>
    <property type="project" value="UniProtKB-KW"/>
</dbReference>
<feature type="transmembrane region" description="Helical" evidence="5">
    <location>
        <begin position="243"/>
        <end position="264"/>
    </location>
</feature>
<keyword evidence="8" id="KW-1185">Reference proteome</keyword>
<dbReference type="EMBL" id="JAJTWU010000013">
    <property type="protein sequence ID" value="MCE4557831.1"/>
    <property type="molecule type" value="Genomic_DNA"/>
</dbReference>
<comment type="caution">
    <text evidence="7">The sequence shown here is derived from an EMBL/GenBank/DDBJ whole genome shotgun (WGS) entry which is preliminary data.</text>
</comment>
<organism evidence="7 8">
    <name type="scientific">Pelomonas cellulosilytica</name>
    <dbReference type="NCBI Taxonomy" id="2906762"/>
    <lineage>
        <taxon>Bacteria</taxon>
        <taxon>Pseudomonadati</taxon>
        <taxon>Pseudomonadota</taxon>
        <taxon>Betaproteobacteria</taxon>
        <taxon>Burkholderiales</taxon>
        <taxon>Sphaerotilaceae</taxon>
        <taxon>Roseateles</taxon>
    </lineage>
</organism>
<evidence type="ECO:0000313" key="7">
    <source>
        <dbReference type="EMBL" id="MCE4557831.1"/>
    </source>
</evidence>
<keyword evidence="2 5" id="KW-0812">Transmembrane</keyword>
<gene>
    <name evidence="7" type="ORF">LXT13_25910</name>
</gene>
<keyword evidence="7" id="KW-0436">Ligase</keyword>
<evidence type="ECO:0000313" key="8">
    <source>
        <dbReference type="Proteomes" id="UP001200741"/>
    </source>
</evidence>
<feature type="transmembrane region" description="Helical" evidence="5">
    <location>
        <begin position="198"/>
        <end position="214"/>
    </location>
</feature>
<evidence type="ECO:0000256" key="1">
    <source>
        <dbReference type="ARBA" id="ARBA00004141"/>
    </source>
</evidence>
<evidence type="ECO:0000259" key="6">
    <source>
        <dbReference type="Pfam" id="PF04932"/>
    </source>
</evidence>
<evidence type="ECO:0000256" key="4">
    <source>
        <dbReference type="ARBA" id="ARBA00023136"/>
    </source>
</evidence>
<reference evidence="7 8" key="1">
    <citation type="submission" date="2021-12" db="EMBL/GenBank/DDBJ databases">
        <title>Genome seq of P8.</title>
        <authorList>
            <person name="Seo T."/>
        </authorList>
    </citation>
    <scope>NUCLEOTIDE SEQUENCE [LARGE SCALE GENOMIC DNA]</scope>
    <source>
        <strain evidence="7 8">P8</strain>
    </source>
</reference>
<dbReference type="Pfam" id="PF04932">
    <property type="entry name" value="Wzy_C"/>
    <property type="match status" value="1"/>
</dbReference>
<evidence type="ECO:0000256" key="2">
    <source>
        <dbReference type="ARBA" id="ARBA00022692"/>
    </source>
</evidence>
<accession>A0ABS8XYX3</accession>
<evidence type="ECO:0000256" key="5">
    <source>
        <dbReference type="SAM" id="Phobius"/>
    </source>
</evidence>
<dbReference type="PANTHER" id="PTHR37422">
    <property type="entry name" value="TEICHURONIC ACID BIOSYNTHESIS PROTEIN TUAE"/>
    <property type="match status" value="1"/>
</dbReference>
<dbReference type="InterPro" id="IPR007016">
    <property type="entry name" value="O-antigen_ligase-rel_domated"/>
</dbReference>
<keyword evidence="3 5" id="KW-1133">Transmembrane helix</keyword>
<dbReference type="PANTHER" id="PTHR37422:SF13">
    <property type="entry name" value="LIPOPOLYSACCHARIDE BIOSYNTHESIS PROTEIN PA4999-RELATED"/>
    <property type="match status" value="1"/>
</dbReference>
<name>A0ABS8XYX3_9BURK</name>
<feature type="transmembrane region" description="Helical" evidence="5">
    <location>
        <begin position="384"/>
        <end position="414"/>
    </location>
</feature>
<sequence length="443" mass="48755">MIYFGLVLSSLTELLERLIDLGAFYLSPTRLFLLVLAFVTYVGYCGASSQSWKIGPSARRFAAAVMALILLTALSVTASSDFSYSGKRALNTTSIYLMPLVVYLYLCVNSAKYPPDQLLRKTGKCIVYSGLTVALVGFLQEATGVFQLSSEVRFLGPIPYTRINSLYMDGNFLSYFLLFPLWLAIAGGEPLTGITSRGARWTIAAIIFFALLLSGSRGGLLMLAAAWGSHMLYRLANGRRGLVMFVELPCMVLLPLLLLAYAYYGFENIVANVNSLDTGNESGFSRVLAWYSGLKIYFQHPWTGVGPGNFVTMDKGNLLPVNYVYPWVAERISTLAGHSNVLEILVESGPFTLAAYFMVQLSLYLALLRASVTQGDQRFAVYRSIVFSTVIGNLLISYYFLFFMILIGVLLFALDRDVFLRAAPRPGSAAAMPARAPAWMGAR</sequence>
<dbReference type="InterPro" id="IPR051533">
    <property type="entry name" value="WaaL-like"/>
</dbReference>
<feature type="transmembrane region" description="Helical" evidence="5">
    <location>
        <begin position="353"/>
        <end position="372"/>
    </location>
</feature>
<keyword evidence="4 5" id="KW-0472">Membrane</keyword>
<comment type="subcellular location">
    <subcellularLocation>
        <location evidence="1">Membrane</location>
        <topology evidence="1">Multi-pass membrane protein</topology>
    </subcellularLocation>
</comment>
<feature type="transmembrane region" description="Helical" evidence="5">
    <location>
        <begin position="166"/>
        <end position="186"/>
    </location>
</feature>
<feature type="domain" description="O-antigen ligase-related" evidence="6">
    <location>
        <begin position="204"/>
        <end position="357"/>
    </location>
</feature>
<dbReference type="Proteomes" id="UP001200741">
    <property type="component" value="Unassembled WGS sequence"/>
</dbReference>
<feature type="transmembrane region" description="Helical" evidence="5">
    <location>
        <begin position="31"/>
        <end position="49"/>
    </location>
</feature>
<evidence type="ECO:0000256" key="3">
    <source>
        <dbReference type="ARBA" id="ARBA00022989"/>
    </source>
</evidence>